<dbReference type="InterPro" id="IPR011701">
    <property type="entry name" value="MFS"/>
</dbReference>
<dbReference type="OrthoDB" id="7497327at2"/>
<comment type="subcellular location">
    <subcellularLocation>
        <location evidence="1">Membrane</location>
        <topology evidence="1">Multi-pass membrane protein</topology>
    </subcellularLocation>
</comment>
<name>A0A5C6UNL5_9SPHN</name>
<protein>
    <submittedName>
        <fullName evidence="9">MFS transporter</fullName>
    </submittedName>
</protein>
<dbReference type="GO" id="GO:0022857">
    <property type="term" value="F:transmembrane transporter activity"/>
    <property type="evidence" value="ECO:0007669"/>
    <property type="project" value="InterPro"/>
</dbReference>
<dbReference type="CDD" id="cd17328">
    <property type="entry name" value="MFS_spinster_like"/>
    <property type="match status" value="1"/>
</dbReference>
<feature type="transmembrane region" description="Helical" evidence="7">
    <location>
        <begin position="146"/>
        <end position="169"/>
    </location>
</feature>
<keyword evidence="5 7" id="KW-0472">Membrane</keyword>
<dbReference type="Pfam" id="PF07690">
    <property type="entry name" value="MFS_1"/>
    <property type="match status" value="1"/>
</dbReference>
<evidence type="ECO:0000256" key="4">
    <source>
        <dbReference type="ARBA" id="ARBA00022989"/>
    </source>
</evidence>
<dbReference type="PANTHER" id="PTHR23505:SF79">
    <property type="entry name" value="PROTEIN SPINSTER"/>
    <property type="match status" value="1"/>
</dbReference>
<feature type="transmembrane region" description="Helical" evidence="7">
    <location>
        <begin position="318"/>
        <end position="339"/>
    </location>
</feature>
<feature type="transmembrane region" description="Helical" evidence="7">
    <location>
        <begin position="175"/>
        <end position="195"/>
    </location>
</feature>
<dbReference type="Proteomes" id="UP000321129">
    <property type="component" value="Unassembled WGS sequence"/>
</dbReference>
<keyword evidence="3 7" id="KW-0812">Transmembrane</keyword>
<evidence type="ECO:0000313" key="10">
    <source>
        <dbReference type="Proteomes" id="UP000321129"/>
    </source>
</evidence>
<feature type="transmembrane region" description="Helical" evidence="7">
    <location>
        <begin position="281"/>
        <end position="306"/>
    </location>
</feature>
<evidence type="ECO:0000313" key="9">
    <source>
        <dbReference type="EMBL" id="TXC73701.1"/>
    </source>
</evidence>
<evidence type="ECO:0000256" key="1">
    <source>
        <dbReference type="ARBA" id="ARBA00004141"/>
    </source>
</evidence>
<dbReference type="PANTHER" id="PTHR23505">
    <property type="entry name" value="SPINSTER"/>
    <property type="match status" value="1"/>
</dbReference>
<dbReference type="Gene3D" id="1.20.1250.20">
    <property type="entry name" value="MFS general substrate transporter like domains"/>
    <property type="match status" value="2"/>
</dbReference>
<evidence type="ECO:0000256" key="5">
    <source>
        <dbReference type="ARBA" id="ARBA00023136"/>
    </source>
</evidence>
<proteinExistence type="predicted"/>
<dbReference type="PROSITE" id="PS50850">
    <property type="entry name" value="MFS"/>
    <property type="match status" value="1"/>
</dbReference>
<evidence type="ECO:0000259" key="8">
    <source>
        <dbReference type="PROSITE" id="PS50850"/>
    </source>
</evidence>
<accession>A0A5C6UNL5</accession>
<keyword evidence="10" id="KW-1185">Reference proteome</keyword>
<evidence type="ECO:0000256" key="7">
    <source>
        <dbReference type="SAM" id="Phobius"/>
    </source>
</evidence>
<dbReference type="AlphaFoldDB" id="A0A5C6UNL5"/>
<dbReference type="EMBL" id="VOPY01000001">
    <property type="protein sequence ID" value="TXC73701.1"/>
    <property type="molecule type" value="Genomic_DNA"/>
</dbReference>
<evidence type="ECO:0000256" key="3">
    <source>
        <dbReference type="ARBA" id="ARBA00022692"/>
    </source>
</evidence>
<feature type="transmembrane region" description="Helical" evidence="7">
    <location>
        <begin position="86"/>
        <end position="106"/>
    </location>
</feature>
<gene>
    <name evidence="9" type="ORF">FSZ31_02915</name>
</gene>
<sequence length="447" mass="46284">MTTPASSSPIGSAVHGRRLVLAMLLVVYTFNFLDRQILSILAGPIQADLGFSDTQMGLLGGSAFALLYAILGIPFALVADRTSRSWTIAISLGVWSGFTALCGFVTGFWQMFLARVGVGVGEAGGVAPSYALIADYFPPQSRARALAVYSLGIPLGSAAGVLFGARIAAAFDWRTAFIGLGLAGLIVAIPFKFLVKDRARQSPLPLAGGAGGGQKLEAAPSQPTPNPSRRREGDIISVFATLARKKSFWLLSLGAGSSSLCGYGLAFWLPSLMQRSFGLDLVATGQFIGGILLIGGVAGVLAGGWLGDRLGGGDRAMYARVPAIAFVIAVPLFAAAFLSSSPATAFAFAVVPQALAYIWLAPVITAIQHLVPAEQRATASASFLFINNAIGLGLGTLVLGALSDAMTASYGAEALRYAMLAALGFYLIAALLMALGATALRKDWVEG</sequence>
<feature type="transmembrane region" description="Helical" evidence="7">
    <location>
        <begin position="414"/>
        <end position="440"/>
    </location>
</feature>
<comment type="caution">
    <text evidence="9">The sequence shown here is derived from an EMBL/GenBank/DDBJ whole genome shotgun (WGS) entry which is preliminary data.</text>
</comment>
<dbReference type="InterPro" id="IPR036259">
    <property type="entry name" value="MFS_trans_sf"/>
</dbReference>
<dbReference type="RefSeq" id="WP_147121537.1">
    <property type="nucleotide sequence ID" value="NZ_VOPY01000001.1"/>
</dbReference>
<feature type="domain" description="Major facilitator superfamily (MFS) profile" evidence="8">
    <location>
        <begin position="20"/>
        <end position="441"/>
    </location>
</feature>
<evidence type="ECO:0000256" key="6">
    <source>
        <dbReference type="SAM" id="MobiDB-lite"/>
    </source>
</evidence>
<dbReference type="SUPFAM" id="SSF103473">
    <property type="entry name" value="MFS general substrate transporter"/>
    <property type="match status" value="1"/>
</dbReference>
<feature type="transmembrane region" description="Helical" evidence="7">
    <location>
        <begin position="58"/>
        <end position="79"/>
    </location>
</feature>
<feature type="transmembrane region" description="Helical" evidence="7">
    <location>
        <begin position="248"/>
        <end position="269"/>
    </location>
</feature>
<evidence type="ECO:0000256" key="2">
    <source>
        <dbReference type="ARBA" id="ARBA00022448"/>
    </source>
</evidence>
<feature type="transmembrane region" description="Helical" evidence="7">
    <location>
        <begin position="345"/>
        <end position="367"/>
    </location>
</feature>
<organism evidence="9 10">
    <name type="scientific">Flavisphingopyxis soli</name>
    <dbReference type="NCBI Taxonomy" id="2601267"/>
    <lineage>
        <taxon>Bacteria</taxon>
        <taxon>Pseudomonadati</taxon>
        <taxon>Pseudomonadota</taxon>
        <taxon>Alphaproteobacteria</taxon>
        <taxon>Sphingomonadales</taxon>
        <taxon>Sphingopyxidaceae</taxon>
        <taxon>Flavisphingopyxis</taxon>
    </lineage>
</organism>
<feature type="transmembrane region" description="Helical" evidence="7">
    <location>
        <begin position="379"/>
        <end position="402"/>
    </location>
</feature>
<dbReference type="GO" id="GO:0016020">
    <property type="term" value="C:membrane"/>
    <property type="evidence" value="ECO:0007669"/>
    <property type="project" value="UniProtKB-SubCell"/>
</dbReference>
<reference evidence="9 10" key="1">
    <citation type="submission" date="2019-08" db="EMBL/GenBank/DDBJ databases">
        <title>Sphingorhabdus soil sp. nov., isolated from arctic soil.</title>
        <authorList>
            <person name="Liu Y."/>
        </authorList>
    </citation>
    <scope>NUCLEOTIDE SEQUENCE [LARGE SCALE GENOMIC DNA]</scope>
    <source>
        <strain evidence="9 10">D-2Q-5-6</strain>
    </source>
</reference>
<feature type="region of interest" description="Disordered" evidence="6">
    <location>
        <begin position="208"/>
        <end position="231"/>
    </location>
</feature>
<keyword evidence="2" id="KW-0813">Transport</keyword>
<dbReference type="InterPro" id="IPR020846">
    <property type="entry name" value="MFS_dom"/>
</dbReference>
<keyword evidence="4 7" id="KW-1133">Transmembrane helix</keyword>
<feature type="transmembrane region" description="Helical" evidence="7">
    <location>
        <begin position="20"/>
        <end position="38"/>
    </location>
</feature>
<feature type="transmembrane region" description="Helical" evidence="7">
    <location>
        <begin position="112"/>
        <end position="134"/>
    </location>
</feature>
<dbReference type="InterPro" id="IPR044770">
    <property type="entry name" value="MFS_spinster-like"/>
</dbReference>